<gene>
    <name evidence="2" type="ORF">CSHISOI_05444</name>
</gene>
<dbReference type="AlphaFoldDB" id="A0A5Q4BRX0"/>
<proteinExistence type="predicted"/>
<dbReference type="EMBL" id="PUHP01000470">
    <property type="protein sequence ID" value="TQN69785.1"/>
    <property type="molecule type" value="Genomic_DNA"/>
</dbReference>
<feature type="region of interest" description="Disordered" evidence="1">
    <location>
        <begin position="1"/>
        <end position="160"/>
    </location>
</feature>
<dbReference type="Proteomes" id="UP000326340">
    <property type="component" value="Unassembled WGS sequence"/>
</dbReference>
<comment type="caution">
    <text evidence="2">The sequence shown here is derived from an EMBL/GenBank/DDBJ whole genome shotgun (WGS) entry which is preliminary data.</text>
</comment>
<keyword evidence="3" id="KW-1185">Reference proteome</keyword>
<feature type="non-terminal residue" evidence="2">
    <location>
        <position position="160"/>
    </location>
</feature>
<sequence length="160" mass="16957">MNLPNDGLSIQQSPPCRAAVEQRLAGSGSYKRREIHHSGRAVGRTAKPLGLHARRHARRGVVDRRRIIRRPPPPGSDTRCQRQPATKPACRRTTRPAKPGSTPDSPAAGGGRAWVTGSCAPAPTLDPSGSIRSSSPPIATATLGIDRVVTSHGMRSSKKG</sequence>
<accession>A0A5Q4BRX0</accession>
<name>A0A5Q4BRX0_9PEZI</name>
<evidence type="ECO:0000313" key="2">
    <source>
        <dbReference type="EMBL" id="TQN69785.1"/>
    </source>
</evidence>
<evidence type="ECO:0000256" key="1">
    <source>
        <dbReference type="SAM" id="MobiDB-lite"/>
    </source>
</evidence>
<organism evidence="2 3">
    <name type="scientific">Colletotrichum shisoi</name>
    <dbReference type="NCBI Taxonomy" id="2078593"/>
    <lineage>
        <taxon>Eukaryota</taxon>
        <taxon>Fungi</taxon>
        <taxon>Dikarya</taxon>
        <taxon>Ascomycota</taxon>
        <taxon>Pezizomycotina</taxon>
        <taxon>Sordariomycetes</taxon>
        <taxon>Hypocreomycetidae</taxon>
        <taxon>Glomerellales</taxon>
        <taxon>Glomerellaceae</taxon>
        <taxon>Colletotrichum</taxon>
        <taxon>Colletotrichum destructivum species complex</taxon>
    </lineage>
</organism>
<protein>
    <submittedName>
        <fullName evidence="2">Uncharacterized protein</fullName>
    </submittedName>
</protein>
<feature type="compositionally biased region" description="Low complexity" evidence="1">
    <location>
        <begin position="127"/>
        <end position="138"/>
    </location>
</feature>
<reference evidence="2 3" key="1">
    <citation type="journal article" date="2019" name="Sci. Rep.">
        <title>Colletotrichum shisoi sp. nov., an anthracnose pathogen of Perilla frutescens in Japan: molecular phylogenetic, morphological and genomic evidence.</title>
        <authorList>
            <person name="Gan P."/>
            <person name="Tsushima A."/>
            <person name="Hiroyama R."/>
            <person name="Narusaka M."/>
            <person name="Takano Y."/>
            <person name="Narusaka Y."/>
            <person name="Kawaradani M."/>
            <person name="Damm U."/>
            <person name="Shirasu K."/>
        </authorList>
    </citation>
    <scope>NUCLEOTIDE SEQUENCE [LARGE SCALE GENOMIC DNA]</scope>
    <source>
        <strain evidence="2 3">PG-2018a</strain>
    </source>
</reference>
<evidence type="ECO:0000313" key="3">
    <source>
        <dbReference type="Proteomes" id="UP000326340"/>
    </source>
</evidence>